<dbReference type="InterPro" id="IPR014710">
    <property type="entry name" value="RmlC-like_jellyroll"/>
</dbReference>
<dbReference type="RefSeq" id="WP_311341512.1">
    <property type="nucleotide sequence ID" value="NZ_JAVRHS010000013.1"/>
</dbReference>
<evidence type="ECO:0000259" key="2">
    <source>
        <dbReference type="Pfam" id="PF02627"/>
    </source>
</evidence>
<dbReference type="SUPFAM" id="SSF51182">
    <property type="entry name" value="RmlC-like cupins"/>
    <property type="match status" value="1"/>
</dbReference>
<dbReference type="InterPro" id="IPR013096">
    <property type="entry name" value="Cupin_2"/>
</dbReference>
<dbReference type="InterPro" id="IPR029032">
    <property type="entry name" value="AhpD-like"/>
</dbReference>
<gene>
    <name evidence="4" type="ORF">RM533_12240</name>
</gene>
<dbReference type="PANTHER" id="PTHR43698:SF1">
    <property type="entry name" value="BLL4564 PROTEIN"/>
    <property type="match status" value="1"/>
</dbReference>
<organism evidence="4 5">
    <name type="scientific">Croceicoccus esteveae</name>
    <dbReference type="NCBI Taxonomy" id="3075597"/>
    <lineage>
        <taxon>Bacteria</taxon>
        <taxon>Pseudomonadati</taxon>
        <taxon>Pseudomonadota</taxon>
        <taxon>Alphaproteobacteria</taxon>
        <taxon>Sphingomonadales</taxon>
        <taxon>Erythrobacteraceae</taxon>
        <taxon>Croceicoccus</taxon>
    </lineage>
</organism>
<feature type="domain" description="Cupin type-2" evidence="3">
    <location>
        <begin position="284"/>
        <end position="342"/>
    </location>
</feature>
<feature type="chain" id="PRO_5046707491" evidence="1">
    <location>
        <begin position="23"/>
        <end position="381"/>
    </location>
</feature>
<dbReference type="Gene3D" id="2.60.120.10">
    <property type="entry name" value="Jelly Rolls"/>
    <property type="match status" value="1"/>
</dbReference>
<dbReference type="InterPro" id="IPR047263">
    <property type="entry name" value="HNL-like_cupin"/>
</dbReference>
<proteinExistence type="predicted"/>
<dbReference type="InterPro" id="IPR011051">
    <property type="entry name" value="RmlC_Cupin_sf"/>
</dbReference>
<protein>
    <submittedName>
        <fullName evidence="4">Carboxymuconolactone decarboxylase family protein</fullName>
    </submittedName>
</protein>
<dbReference type="InterPro" id="IPR003779">
    <property type="entry name" value="CMD-like"/>
</dbReference>
<feature type="signal peptide" evidence="1">
    <location>
        <begin position="1"/>
        <end position="22"/>
    </location>
</feature>
<evidence type="ECO:0000313" key="5">
    <source>
        <dbReference type="Proteomes" id="UP001259803"/>
    </source>
</evidence>
<sequence>MIRRVSVSLALAASLLGSSLSAQDKTELDERQSAIVPIAAHAASGDIARLRQELAEGLEAGLTVNEIKEILIQSYAYTGFPRALNAINAFDAVLQEREARGLADPEGPAASPVPADFDPKVAGNHNRNTLVGADMSNRTSGYAAFTPTIDTFLVEHLFADIFQRDVLDWQQRELATISMLAALDGTDAQLKSHLGVTHRQGLSWSQLGDFADTLRSEVGEQSARRAATLVAELSGEAPQLDAPPRMSVERGQEVSRGPAEYFTGEVTVSSRFGSDPAGAYSGALVSFEPGAHSAWHTHPRGQTLVVVSGRGFVQSEGGPVEEIGPGDVVWTPADTRHWHGATPRDAMSHFAISEPLNGSTVSWEQKLTAEEYPQHAQEIDQ</sequence>
<reference evidence="4 5" key="1">
    <citation type="submission" date="2023-09" db="EMBL/GenBank/DDBJ databases">
        <authorList>
            <person name="Rey-Velasco X."/>
        </authorList>
    </citation>
    <scope>NUCLEOTIDE SEQUENCE [LARGE SCALE GENOMIC DNA]</scope>
    <source>
        <strain evidence="4 5">F390</strain>
    </source>
</reference>
<comment type="caution">
    <text evidence="4">The sequence shown here is derived from an EMBL/GenBank/DDBJ whole genome shotgun (WGS) entry which is preliminary data.</text>
</comment>
<dbReference type="EMBL" id="JAVRHS010000013">
    <property type="protein sequence ID" value="MDT0576938.1"/>
    <property type="molecule type" value="Genomic_DNA"/>
</dbReference>
<dbReference type="SUPFAM" id="SSF69118">
    <property type="entry name" value="AhpD-like"/>
    <property type="match status" value="1"/>
</dbReference>
<evidence type="ECO:0000256" key="1">
    <source>
        <dbReference type="SAM" id="SignalP"/>
    </source>
</evidence>
<dbReference type="Pfam" id="PF02627">
    <property type="entry name" value="CMD"/>
    <property type="match status" value="1"/>
</dbReference>
<evidence type="ECO:0000313" key="4">
    <source>
        <dbReference type="EMBL" id="MDT0576938.1"/>
    </source>
</evidence>
<dbReference type="PANTHER" id="PTHR43698">
    <property type="entry name" value="RIBD C-TERMINAL DOMAIN CONTAINING PROTEIN"/>
    <property type="match status" value="1"/>
</dbReference>
<dbReference type="Gene3D" id="1.20.1290.10">
    <property type="entry name" value="AhpD-like"/>
    <property type="match status" value="1"/>
</dbReference>
<dbReference type="Pfam" id="PF07883">
    <property type="entry name" value="Cupin_2"/>
    <property type="match status" value="1"/>
</dbReference>
<dbReference type="CDD" id="cd02233">
    <property type="entry name" value="cupin_HNL-like"/>
    <property type="match status" value="1"/>
</dbReference>
<dbReference type="Proteomes" id="UP001259803">
    <property type="component" value="Unassembled WGS sequence"/>
</dbReference>
<accession>A0ABU2ZK06</accession>
<evidence type="ECO:0000259" key="3">
    <source>
        <dbReference type="Pfam" id="PF07883"/>
    </source>
</evidence>
<keyword evidence="5" id="KW-1185">Reference proteome</keyword>
<feature type="domain" description="Carboxymuconolactone decarboxylase-like" evidence="2">
    <location>
        <begin position="25"/>
        <end position="91"/>
    </location>
</feature>
<name>A0ABU2ZK06_9SPHN</name>
<keyword evidence="1" id="KW-0732">Signal</keyword>